<evidence type="ECO:0000313" key="1">
    <source>
        <dbReference type="EMBL" id="MBY5959150.1"/>
    </source>
</evidence>
<sequence length="77" mass="8789">MSKLTLSIDNRVIKRAKDFAKKSNRSLSNIVETDLDKITREDDPEVDDELDQITGIIDLPDDIDVKKEIRTILAGKY</sequence>
<keyword evidence="2" id="KW-1185">Reference proteome</keyword>
<protein>
    <submittedName>
        <fullName evidence="1">Uncharacterized protein</fullName>
    </submittedName>
</protein>
<dbReference type="InterPro" id="IPR045944">
    <property type="entry name" value="DUF6364"/>
</dbReference>
<proteinExistence type="predicted"/>
<reference evidence="1" key="1">
    <citation type="submission" date="2021-06" db="EMBL/GenBank/DDBJ databases">
        <title>44 bacteria genomes isolated from Dapeng, Shenzhen.</title>
        <authorList>
            <person name="Zheng W."/>
            <person name="Yu S."/>
            <person name="Huang Y."/>
        </authorList>
    </citation>
    <scope>NUCLEOTIDE SEQUENCE</scope>
    <source>
        <strain evidence="1">DP5N28-2</strain>
    </source>
</reference>
<gene>
    <name evidence="1" type="ORF">KUV50_13440</name>
</gene>
<evidence type="ECO:0000313" key="2">
    <source>
        <dbReference type="Proteomes" id="UP000753961"/>
    </source>
</evidence>
<name>A0A953HVD5_9BACT</name>
<dbReference type="EMBL" id="JAHVHU010000012">
    <property type="protein sequence ID" value="MBY5959150.1"/>
    <property type="molecule type" value="Genomic_DNA"/>
</dbReference>
<organism evidence="1 2">
    <name type="scientific">Membranihabitans marinus</name>
    <dbReference type="NCBI Taxonomy" id="1227546"/>
    <lineage>
        <taxon>Bacteria</taxon>
        <taxon>Pseudomonadati</taxon>
        <taxon>Bacteroidota</taxon>
        <taxon>Saprospiria</taxon>
        <taxon>Saprospirales</taxon>
        <taxon>Saprospiraceae</taxon>
        <taxon>Membranihabitans</taxon>
    </lineage>
</organism>
<dbReference type="Proteomes" id="UP000753961">
    <property type="component" value="Unassembled WGS sequence"/>
</dbReference>
<accession>A0A953HVD5</accession>
<comment type="caution">
    <text evidence="1">The sequence shown here is derived from an EMBL/GenBank/DDBJ whole genome shotgun (WGS) entry which is preliminary data.</text>
</comment>
<dbReference type="AlphaFoldDB" id="A0A953HVD5"/>
<dbReference type="Pfam" id="PF19891">
    <property type="entry name" value="DUF6364"/>
    <property type="match status" value="1"/>
</dbReference>
<dbReference type="RefSeq" id="WP_222580689.1">
    <property type="nucleotide sequence ID" value="NZ_JAHVHU010000012.1"/>
</dbReference>